<dbReference type="PANTHER" id="PTHR30341:SF0">
    <property type="entry name" value="NA(+)_H(+) ANTIPORTER NHAA"/>
    <property type="match status" value="1"/>
</dbReference>
<dbReference type="Pfam" id="PF06965">
    <property type="entry name" value="Na_H_antiport_1"/>
    <property type="match status" value="1"/>
</dbReference>
<feature type="transmembrane region" description="Helical" evidence="7">
    <location>
        <begin position="212"/>
        <end position="236"/>
    </location>
</feature>
<dbReference type="EMBL" id="AFNV02000006">
    <property type="protein sequence ID" value="ERJ19825.1"/>
    <property type="molecule type" value="Genomic_DNA"/>
</dbReference>
<dbReference type="AlphaFoldDB" id="U2EPU1"/>
<feature type="transmembrane region" description="Helical" evidence="7">
    <location>
        <begin position="289"/>
        <end position="317"/>
    </location>
</feature>
<evidence type="ECO:0000256" key="7">
    <source>
        <dbReference type="HAMAP-Rule" id="MF_01844"/>
    </source>
</evidence>
<gene>
    <name evidence="7 8" type="primary">nhaA</name>
    <name evidence="8" type="ORF">SSPSH_000990</name>
</gene>
<evidence type="ECO:0000256" key="1">
    <source>
        <dbReference type="ARBA" id="ARBA00004429"/>
    </source>
</evidence>
<comment type="similarity">
    <text evidence="7">Belongs to the NhaA Na(+)/H(+) (TC 2.A.33) antiporter family.</text>
</comment>
<protein>
    <recommendedName>
        <fullName evidence="7">Na(+)/H(+) antiporter NhaA</fullName>
    </recommendedName>
    <alternativeName>
        <fullName evidence="7">Sodium/proton antiporter NhaA</fullName>
    </alternativeName>
</protein>
<keyword evidence="7" id="KW-0813">Transport</keyword>
<dbReference type="RefSeq" id="WP_006911969.1">
    <property type="nucleotide sequence ID" value="NZ_AFNV02000006.1"/>
</dbReference>
<feature type="transmembrane region" description="Helical" evidence="7">
    <location>
        <begin position="180"/>
        <end position="200"/>
    </location>
</feature>
<name>U2EPU1_9GAMM</name>
<dbReference type="InterPro" id="IPR023171">
    <property type="entry name" value="Na/H_antiporter_dom_sf"/>
</dbReference>
<keyword evidence="7" id="KW-0050">Antiport</keyword>
<dbReference type="GO" id="GO:0015385">
    <property type="term" value="F:sodium:proton antiporter activity"/>
    <property type="evidence" value="ECO:0007669"/>
    <property type="project" value="UniProtKB-UniRule"/>
</dbReference>
<keyword evidence="9" id="KW-1185">Reference proteome</keyword>
<feature type="transmembrane region" description="Helical" evidence="7">
    <location>
        <begin position="90"/>
        <end position="113"/>
    </location>
</feature>
<feature type="transmembrane region" description="Helical" evidence="7">
    <location>
        <begin position="12"/>
        <end position="29"/>
    </location>
</feature>
<organism evidence="8 9">
    <name type="scientific">Salinisphaera shabanensis E1L3A</name>
    <dbReference type="NCBI Taxonomy" id="1033802"/>
    <lineage>
        <taxon>Bacteria</taxon>
        <taxon>Pseudomonadati</taxon>
        <taxon>Pseudomonadota</taxon>
        <taxon>Gammaproteobacteria</taxon>
        <taxon>Salinisphaerales</taxon>
        <taxon>Salinisphaeraceae</taxon>
        <taxon>Salinisphaera</taxon>
    </lineage>
</organism>
<reference evidence="8 9" key="1">
    <citation type="journal article" date="2011" name="J. Bacteriol.">
        <title>Genome sequence of Salinisphaera shabanensis, a gammaproteobacterium from the harsh, variable environment of the brine-seawater interface of the Shaban Deep in the Red Sea.</title>
        <authorList>
            <person name="Antunes A."/>
            <person name="Alam I."/>
            <person name="Bajic V.B."/>
            <person name="Stingl U."/>
        </authorList>
    </citation>
    <scope>NUCLEOTIDE SEQUENCE [LARGE SCALE GENOMIC DNA]</scope>
    <source>
        <strain evidence="8 9">E1L3A</strain>
    </source>
</reference>
<keyword evidence="5 7" id="KW-0472">Membrane</keyword>
<evidence type="ECO:0000256" key="6">
    <source>
        <dbReference type="ARBA" id="ARBA00023201"/>
    </source>
</evidence>
<dbReference type="STRING" id="1033802.SSPSH_000990"/>
<feature type="transmembrane region" description="Helical" evidence="7">
    <location>
        <begin position="362"/>
        <end position="381"/>
    </location>
</feature>
<feature type="transmembrane region" description="Helical" evidence="7">
    <location>
        <begin position="329"/>
        <end position="350"/>
    </location>
</feature>
<evidence type="ECO:0000256" key="3">
    <source>
        <dbReference type="ARBA" id="ARBA00022692"/>
    </source>
</evidence>
<keyword evidence="3 7" id="KW-0812">Transmembrane</keyword>
<evidence type="ECO:0000256" key="2">
    <source>
        <dbReference type="ARBA" id="ARBA00022475"/>
    </source>
</evidence>
<dbReference type="NCBIfam" id="NF007111">
    <property type="entry name" value="PRK09560.1"/>
    <property type="match status" value="1"/>
</dbReference>
<dbReference type="eggNOG" id="COG3004">
    <property type="taxonomic scope" value="Bacteria"/>
</dbReference>
<reference evidence="8 9" key="2">
    <citation type="journal article" date="2013" name="PLoS ONE">
        <title>INDIGO - INtegrated Data Warehouse of MIcrobial GenOmes with Examples from the Red Sea Extremophiles.</title>
        <authorList>
            <person name="Alam I."/>
            <person name="Antunes A."/>
            <person name="Kamau A.A."/>
            <person name="Ba Alawi W."/>
            <person name="Kalkatawi M."/>
            <person name="Stingl U."/>
            <person name="Bajic V.B."/>
        </authorList>
    </citation>
    <scope>NUCLEOTIDE SEQUENCE [LARGE SCALE GENOMIC DNA]</scope>
    <source>
        <strain evidence="8 9">E1L3A</strain>
    </source>
</reference>
<feature type="transmembrane region" description="Helical" evidence="7">
    <location>
        <begin position="125"/>
        <end position="144"/>
    </location>
</feature>
<dbReference type="Gene3D" id="1.20.1530.10">
    <property type="entry name" value="Na+/H+ antiporter like domain"/>
    <property type="match status" value="1"/>
</dbReference>
<keyword evidence="7" id="KW-0406">Ion transport</keyword>
<evidence type="ECO:0000256" key="5">
    <source>
        <dbReference type="ARBA" id="ARBA00023136"/>
    </source>
</evidence>
<dbReference type="NCBIfam" id="TIGR00773">
    <property type="entry name" value="NhaA"/>
    <property type="match status" value="1"/>
</dbReference>
<evidence type="ECO:0000313" key="8">
    <source>
        <dbReference type="EMBL" id="ERJ19825.1"/>
    </source>
</evidence>
<dbReference type="GO" id="GO:0005886">
    <property type="term" value="C:plasma membrane"/>
    <property type="evidence" value="ECO:0007669"/>
    <property type="project" value="UniProtKB-SubCell"/>
</dbReference>
<dbReference type="OrthoDB" id="9808135at2"/>
<sequence>MNKLQQLLRYEQTAGVLMIAAIAIGLGAANSPLAPLYELIHDTEVHLRFGALIVEDALAEWVNQGLMVIFFLIVGLEIKRELLEGDLASLRYAALPAIAAVGGMLAPALIYAGFNWDDAAALRGWAIPTATDIVLAVSLLSLLGSRVPAGLKIFLTALAIFDDIGAVLVIAVFYGDALALTPLLVAALAVAGLIVVNRMGITREAAYVIPGLILWVALLKAGVEAALAGVLIAAAVPLRIPRRDVASPLKRTERRLHPWSTLVVVPLFAFFNAGIVIDAASAAQLLDSVSLGIIAGLFLGKQLGILVACWAAVVVGLGQLPKGVTWAQIYGAAVLAGIGFTMSLFVATLAFSDPVLVTSAKLAILVASLLAGVFGLSVIGVSTRAPAPAAQAASGSRT</sequence>
<comment type="caution">
    <text evidence="8">The sequence shown here is derived from an EMBL/GenBank/DDBJ whole genome shotgun (WGS) entry which is preliminary data.</text>
</comment>
<proteinExistence type="inferred from homology"/>
<dbReference type="NCBIfam" id="NF007112">
    <property type="entry name" value="PRK09561.1"/>
    <property type="match status" value="1"/>
</dbReference>
<keyword evidence="2 7" id="KW-1003">Cell membrane</keyword>
<feature type="transmembrane region" description="Helical" evidence="7">
    <location>
        <begin position="256"/>
        <end position="277"/>
    </location>
</feature>
<accession>U2EPU1</accession>
<dbReference type="HAMAP" id="MF_01844">
    <property type="entry name" value="NhaA"/>
    <property type="match status" value="1"/>
</dbReference>
<comment type="subcellular location">
    <subcellularLocation>
        <location evidence="1">Cell inner membrane</location>
        <topology evidence="1">Multi-pass membrane protein</topology>
    </subcellularLocation>
    <subcellularLocation>
        <location evidence="7">Cell membrane</location>
        <topology evidence="7">Multi-pass membrane protein</topology>
    </subcellularLocation>
</comment>
<evidence type="ECO:0000313" key="9">
    <source>
        <dbReference type="Proteomes" id="UP000006242"/>
    </source>
</evidence>
<dbReference type="GO" id="GO:0006885">
    <property type="term" value="P:regulation of pH"/>
    <property type="evidence" value="ECO:0007669"/>
    <property type="project" value="UniProtKB-UniRule"/>
</dbReference>
<comment type="catalytic activity">
    <reaction evidence="7">
        <text>Na(+)(in) + 2 H(+)(out) = Na(+)(out) + 2 H(+)(in)</text>
        <dbReference type="Rhea" id="RHEA:29251"/>
        <dbReference type="ChEBI" id="CHEBI:15378"/>
        <dbReference type="ChEBI" id="CHEBI:29101"/>
    </reaction>
</comment>
<evidence type="ECO:0000256" key="4">
    <source>
        <dbReference type="ARBA" id="ARBA00022989"/>
    </source>
</evidence>
<dbReference type="InterPro" id="IPR004670">
    <property type="entry name" value="NhaA"/>
</dbReference>
<keyword evidence="7" id="KW-0915">Sodium</keyword>
<feature type="transmembrane region" description="Helical" evidence="7">
    <location>
        <begin position="153"/>
        <end position="174"/>
    </location>
</feature>
<dbReference type="PANTHER" id="PTHR30341">
    <property type="entry name" value="SODIUM ION/PROTON ANTIPORTER NHAA-RELATED"/>
    <property type="match status" value="1"/>
</dbReference>
<dbReference type="Proteomes" id="UP000006242">
    <property type="component" value="Unassembled WGS sequence"/>
</dbReference>
<comment type="function">
    <text evidence="7">Na(+)/H(+) antiporter that extrudes sodium in exchange for external protons.</text>
</comment>
<keyword evidence="6 7" id="KW-0739">Sodium transport</keyword>
<keyword evidence="4 7" id="KW-1133">Transmembrane helix</keyword>